<accession>A0A4Y3VCN9</accession>
<protein>
    <submittedName>
        <fullName evidence="1">Uncharacterized protein</fullName>
    </submittedName>
</protein>
<dbReference type="AlphaFoldDB" id="A0A4Y3VCN9"/>
<evidence type="ECO:0000313" key="1">
    <source>
        <dbReference type="EMBL" id="GEC04163.1"/>
    </source>
</evidence>
<dbReference type="EMBL" id="BJND01000012">
    <property type="protein sequence ID" value="GEC04163.1"/>
    <property type="molecule type" value="Genomic_DNA"/>
</dbReference>
<organism evidence="1 2">
    <name type="scientific">Streptomyces spinoverrucosus</name>
    <dbReference type="NCBI Taxonomy" id="284043"/>
    <lineage>
        <taxon>Bacteria</taxon>
        <taxon>Bacillati</taxon>
        <taxon>Actinomycetota</taxon>
        <taxon>Actinomycetes</taxon>
        <taxon>Kitasatosporales</taxon>
        <taxon>Streptomycetaceae</taxon>
        <taxon>Streptomyces</taxon>
    </lineage>
</organism>
<reference evidence="1 2" key="1">
    <citation type="submission" date="2019-06" db="EMBL/GenBank/DDBJ databases">
        <title>Whole genome shotgun sequence of Streptomyces spinoverrucosus NBRC 14228.</title>
        <authorList>
            <person name="Hosoyama A."/>
            <person name="Uohara A."/>
            <person name="Ohji S."/>
            <person name="Ichikawa N."/>
        </authorList>
    </citation>
    <scope>NUCLEOTIDE SEQUENCE [LARGE SCALE GENOMIC DNA]</scope>
    <source>
        <strain evidence="1 2">NBRC 14228</strain>
    </source>
</reference>
<name>A0A4Y3VCN9_9ACTN</name>
<dbReference type="RefSeq" id="WP_229864861.1">
    <property type="nucleotide sequence ID" value="NZ_BJND01000012.1"/>
</dbReference>
<sequence length="187" mass="19768">MGSDRRLDPSDRVLLAMTCHRLALACGPPAEKGVEEAGAIKVPARLTAENQRGWYGAMAARAEFGLGCRHTSVELPADEQPTLSSRSLRTVVVLADAGCTAQAARLTEGTDLVARARQALADGDLVTASDAIQAALVSDQSIPQTFWNELPGLLKRYRDAKFPDLYAPSPGGAASADATRAAYYLLA</sequence>
<keyword evidence="2" id="KW-1185">Reference proteome</keyword>
<comment type="caution">
    <text evidence="1">The sequence shown here is derived from an EMBL/GenBank/DDBJ whole genome shotgun (WGS) entry which is preliminary data.</text>
</comment>
<gene>
    <name evidence="1" type="ORF">SSP24_18180</name>
</gene>
<proteinExistence type="predicted"/>
<dbReference type="Proteomes" id="UP000317881">
    <property type="component" value="Unassembled WGS sequence"/>
</dbReference>
<evidence type="ECO:0000313" key="2">
    <source>
        <dbReference type="Proteomes" id="UP000317881"/>
    </source>
</evidence>